<feature type="domain" description="Glycosyltransferase 2-like" evidence="2">
    <location>
        <begin position="1"/>
        <end position="159"/>
    </location>
</feature>
<protein>
    <submittedName>
        <fullName evidence="4">Glycosyltransferase</fullName>
    </submittedName>
</protein>
<organism evidence="4 5">
    <name type="scientific">Paraburkholderia solitsugae</name>
    <dbReference type="NCBI Taxonomy" id="2675748"/>
    <lineage>
        <taxon>Bacteria</taxon>
        <taxon>Pseudomonadati</taxon>
        <taxon>Pseudomonadota</taxon>
        <taxon>Betaproteobacteria</taxon>
        <taxon>Burkholderiales</taxon>
        <taxon>Burkholderiaceae</taxon>
        <taxon>Paraburkholderia</taxon>
    </lineage>
</organism>
<evidence type="ECO:0000313" key="4">
    <source>
        <dbReference type="EMBL" id="NPT46119.1"/>
    </source>
</evidence>
<keyword evidence="5" id="KW-1185">Reference proteome</keyword>
<feature type="transmembrane region" description="Helical" evidence="1">
    <location>
        <begin position="309"/>
        <end position="330"/>
    </location>
</feature>
<dbReference type="Proteomes" id="UP000652198">
    <property type="component" value="Unassembled WGS sequence"/>
</dbReference>
<dbReference type="InterPro" id="IPR058718">
    <property type="entry name" value="Agl6_TM_C"/>
</dbReference>
<proteinExistence type="predicted"/>
<dbReference type="Gene3D" id="3.90.550.10">
    <property type="entry name" value="Spore Coat Polysaccharide Biosynthesis Protein SpsA, Chain A"/>
    <property type="match status" value="1"/>
</dbReference>
<accession>A0ABX2BZ50</accession>
<dbReference type="Pfam" id="PF26629">
    <property type="entry name" value="GT2_TM_C"/>
    <property type="match status" value="1"/>
</dbReference>
<dbReference type="EMBL" id="WOEY01000130">
    <property type="protein sequence ID" value="NPT46119.1"/>
    <property type="molecule type" value="Genomic_DNA"/>
</dbReference>
<dbReference type="InterPro" id="IPR001173">
    <property type="entry name" value="Glyco_trans_2-like"/>
</dbReference>
<keyword evidence="1" id="KW-0472">Membrane</keyword>
<dbReference type="Pfam" id="PF00535">
    <property type="entry name" value="Glycos_transf_2"/>
    <property type="match status" value="1"/>
</dbReference>
<dbReference type="InterPro" id="IPR029044">
    <property type="entry name" value="Nucleotide-diphossugar_trans"/>
</dbReference>
<gene>
    <name evidence="4" type="ORF">GNZ12_33330</name>
</gene>
<keyword evidence="1" id="KW-0812">Transmembrane</keyword>
<feature type="domain" description="Low-salt glycan biosynthesis hexosyltransferase Agl6 C-terminal transmembrane region" evidence="3">
    <location>
        <begin position="277"/>
        <end position="370"/>
    </location>
</feature>
<dbReference type="SUPFAM" id="SSF53448">
    <property type="entry name" value="Nucleotide-diphospho-sugar transferases"/>
    <property type="match status" value="1"/>
</dbReference>
<feature type="transmembrane region" description="Helical" evidence="1">
    <location>
        <begin position="258"/>
        <end position="278"/>
    </location>
</feature>
<name>A0ABX2BZ50_9BURK</name>
<feature type="transmembrane region" description="Helical" evidence="1">
    <location>
        <begin position="342"/>
        <end position="369"/>
    </location>
</feature>
<dbReference type="PANTHER" id="PTHR48090">
    <property type="entry name" value="UNDECAPRENYL-PHOSPHATE 4-DEOXY-4-FORMAMIDO-L-ARABINOSE TRANSFERASE-RELATED"/>
    <property type="match status" value="1"/>
</dbReference>
<sequence>MPCLNEAETLGACIAKAKRFLEGKDISGEVIIGDNGSTDGSQDIAKQLGARVVDIPVRGYGAALYGAVMGANGKYCIMGDSDDSYDFSRLEPFVAALREGADLVMGNRFKGGIAPGAMPWKNKYIGNPVLSGIGRLLFRPKVGDFHCGIRGFSKAAFERMDLRTRGMEFASEMVIKATLKHMNVVEVPTTLSPDGRSRPPHLRPYRDGWRHLRFMLLFSPNWLFLYPGMLLLVAGLLLGGALFPHPVTIHGVRFGIDTLIYCATMTEVGFQLLLFAVLSRMFADQEGLFPNSRWTAWLGRWLQLERGTLIGGTLVVAGVAMVFRALYIWSGTHFGALDADSFTRLVVCSSLLISTGMEFVFSSCLLSILQLNVKVSGREGGH</sequence>
<dbReference type="PANTHER" id="PTHR48090:SF7">
    <property type="entry name" value="RFBJ PROTEIN"/>
    <property type="match status" value="1"/>
</dbReference>
<evidence type="ECO:0000259" key="3">
    <source>
        <dbReference type="Pfam" id="PF26629"/>
    </source>
</evidence>
<reference evidence="4 5" key="1">
    <citation type="submission" date="2019-11" db="EMBL/GenBank/DDBJ databases">
        <title>Metabolism of dissolved organic matter in forest soils.</title>
        <authorList>
            <person name="Cyle K.T."/>
            <person name="Wilhelm R.C."/>
            <person name="Martinez C.E."/>
        </authorList>
    </citation>
    <scope>NUCLEOTIDE SEQUENCE [LARGE SCALE GENOMIC DNA]</scope>
    <source>
        <strain evidence="4 5">1N</strain>
    </source>
</reference>
<evidence type="ECO:0000313" key="5">
    <source>
        <dbReference type="Proteomes" id="UP000652198"/>
    </source>
</evidence>
<comment type="caution">
    <text evidence="4">The sequence shown here is derived from an EMBL/GenBank/DDBJ whole genome shotgun (WGS) entry which is preliminary data.</text>
</comment>
<feature type="transmembrane region" description="Helical" evidence="1">
    <location>
        <begin position="223"/>
        <end position="243"/>
    </location>
</feature>
<keyword evidence="1" id="KW-1133">Transmembrane helix</keyword>
<dbReference type="CDD" id="cd04179">
    <property type="entry name" value="DPM_DPG-synthase_like"/>
    <property type="match status" value="1"/>
</dbReference>
<evidence type="ECO:0000256" key="1">
    <source>
        <dbReference type="SAM" id="Phobius"/>
    </source>
</evidence>
<evidence type="ECO:0000259" key="2">
    <source>
        <dbReference type="Pfam" id="PF00535"/>
    </source>
</evidence>
<dbReference type="InterPro" id="IPR050256">
    <property type="entry name" value="Glycosyltransferase_2"/>
</dbReference>